<reference evidence="2 3" key="1">
    <citation type="journal article" date="2019" name="Nat. Ecol. Evol.">
        <title>Megaphylogeny resolves global patterns of mushroom evolution.</title>
        <authorList>
            <person name="Varga T."/>
            <person name="Krizsan K."/>
            <person name="Foldi C."/>
            <person name="Dima B."/>
            <person name="Sanchez-Garcia M."/>
            <person name="Sanchez-Ramirez S."/>
            <person name="Szollosi G.J."/>
            <person name="Szarkandi J.G."/>
            <person name="Papp V."/>
            <person name="Albert L."/>
            <person name="Andreopoulos W."/>
            <person name="Angelini C."/>
            <person name="Antonin V."/>
            <person name="Barry K.W."/>
            <person name="Bougher N.L."/>
            <person name="Buchanan P."/>
            <person name="Buyck B."/>
            <person name="Bense V."/>
            <person name="Catcheside P."/>
            <person name="Chovatia M."/>
            <person name="Cooper J."/>
            <person name="Damon W."/>
            <person name="Desjardin D."/>
            <person name="Finy P."/>
            <person name="Geml J."/>
            <person name="Haridas S."/>
            <person name="Hughes K."/>
            <person name="Justo A."/>
            <person name="Karasinski D."/>
            <person name="Kautmanova I."/>
            <person name="Kiss B."/>
            <person name="Kocsube S."/>
            <person name="Kotiranta H."/>
            <person name="LaButti K.M."/>
            <person name="Lechner B.E."/>
            <person name="Liimatainen K."/>
            <person name="Lipzen A."/>
            <person name="Lukacs Z."/>
            <person name="Mihaltcheva S."/>
            <person name="Morgado L.N."/>
            <person name="Niskanen T."/>
            <person name="Noordeloos M.E."/>
            <person name="Ohm R.A."/>
            <person name="Ortiz-Santana B."/>
            <person name="Ovrebo C."/>
            <person name="Racz N."/>
            <person name="Riley R."/>
            <person name="Savchenko A."/>
            <person name="Shiryaev A."/>
            <person name="Soop K."/>
            <person name="Spirin V."/>
            <person name="Szebenyi C."/>
            <person name="Tomsovsky M."/>
            <person name="Tulloss R.E."/>
            <person name="Uehling J."/>
            <person name="Grigoriev I.V."/>
            <person name="Vagvolgyi C."/>
            <person name="Papp T."/>
            <person name="Martin F.M."/>
            <person name="Miettinen O."/>
            <person name="Hibbett D.S."/>
            <person name="Nagy L.G."/>
        </authorList>
    </citation>
    <scope>NUCLEOTIDE SEQUENCE [LARGE SCALE GENOMIC DNA]</scope>
    <source>
        <strain evidence="2 3">HHB13444</strain>
    </source>
</reference>
<accession>A0A5C3PFP0</accession>
<name>A0A5C3PFP0_9APHY</name>
<evidence type="ECO:0000313" key="3">
    <source>
        <dbReference type="Proteomes" id="UP000308197"/>
    </source>
</evidence>
<dbReference type="Proteomes" id="UP000308197">
    <property type="component" value="Unassembled WGS sequence"/>
</dbReference>
<dbReference type="InParanoid" id="A0A5C3PFP0"/>
<proteinExistence type="predicted"/>
<dbReference type="EMBL" id="ML211107">
    <property type="protein sequence ID" value="TFK88575.1"/>
    <property type="molecule type" value="Genomic_DNA"/>
</dbReference>
<dbReference type="AlphaFoldDB" id="A0A5C3PFP0"/>
<organism evidence="2 3">
    <name type="scientific">Polyporus arcularius HHB13444</name>
    <dbReference type="NCBI Taxonomy" id="1314778"/>
    <lineage>
        <taxon>Eukaryota</taxon>
        <taxon>Fungi</taxon>
        <taxon>Dikarya</taxon>
        <taxon>Basidiomycota</taxon>
        <taxon>Agaricomycotina</taxon>
        <taxon>Agaricomycetes</taxon>
        <taxon>Polyporales</taxon>
        <taxon>Polyporaceae</taxon>
        <taxon>Polyporus</taxon>
    </lineage>
</organism>
<evidence type="ECO:0000259" key="1">
    <source>
        <dbReference type="Pfam" id="PF00646"/>
    </source>
</evidence>
<evidence type="ECO:0000313" key="2">
    <source>
        <dbReference type="EMBL" id="TFK88575.1"/>
    </source>
</evidence>
<dbReference type="Pfam" id="PF00646">
    <property type="entry name" value="F-box"/>
    <property type="match status" value="1"/>
</dbReference>
<keyword evidence="3" id="KW-1185">Reference proteome</keyword>
<sequence>MFNVATPAQSLFPGLPRDVSVEIVEHMDVEHLVRLKQTCSLAEDYVAAVIHTRSRKLVDAHLQSYDRFVQMLDSCGAVVGGIGALYILFPYHGRPPFVDIFLPDHSYDAFMEYLAFEEGFAYRRVEPGSDTLPDDDEYSDEGSVDSDDDIVEFIFSQQAPHPALSTKPYPHGVSVMHRFSHGDPNEGAFCINLVRSTTSSPLLPITSELHTALFNYVSPRDFCSSYPALIQSKRALLTPSRLEDYRVPPKHLRRGVAAWARNGWDLAVLEVAYPDGGPCHGTRSTTCGAATRYFGDRYCTRGTVTPARTAENDTRACDNTITVVWWRGGLLCGPGCHAQRRKLVPGARMCLRAVAEGL</sequence>
<dbReference type="InterPro" id="IPR001810">
    <property type="entry name" value="F-box_dom"/>
</dbReference>
<gene>
    <name evidence="2" type="ORF">K466DRAFT_598515</name>
</gene>
<protein>
    <recommendedName>
        <fullName evidence="1">F-box domain-containing protein</fullName>
    </recommendedName>
</protein>
<feature type="domain" description="F-box" evidence="1">
    <location>
        <begin position="14"/>
        <end position="41"/>
    </location>
</feature>